<evidence type="ECO:0000313" key="3">
    <source>
        <dbReference type="EMBL" id="GLS67199.1"/>
    </source>
</evidence>
<dbReference type="EMBL" id="BSPK01000111">
    <property type="protein sequence ID" value="GLS67199.1"/>
    <property type="molecule type" value="Genomic_DNA"/>
</dbReference>
<evidence type="ECO:0000313" key="4">
    <source>
        <dbReference type="Proteomes" id="UP000321960"/>
    </source>
</evidence>
<sequence>MTGGRYLCDEMMGGLATLLRAAGHDTRLAAAGMPDGELLALAAREERLLLTCDRALAGRAGDRGLLPRTGRADDQAAELCRARAIDWRLAPFSRCLVDNAPLRPAGPHEIARAPAASRTLPGPFRTCPACARLYWPGSHVRRMSARLDRLSLRCAGGPHGQDATSE</sequence>
<dbReference type="InterPro" id="IPR002782">
    <property type="entry name" value="Mut7-C_RNAse_dom"/>
</dbReference>
<comment type="caution">
    <text evidence="2">The sequence shown here is derived from an EMBL/GenBank/DDBJ whole genome shotgun (WGS) entry which is preliminary data.</text>
</comment>
<reference evidence="5" key="2">
    <citation type="journal article" date="2019" name="Int. J. Syst. Evol. Microbiol.">
        <title>The Global Catalogue of Microorganisms (GCM) 10K type strain sequencing project: providing services to taxonomists for standard genome sequencing and annotation.</title>
        <authorList>
            <consortium name="The Broad Institute Genomics Platform"/>
            <consortium name="The Broad Institute Genome Sequencing Center for Infectious Disease"/>
            <person name="Wu L."/>
            <person name="Ma J."/>
        </authorList>
    </citation>
    <scope>NUCLEOTIDE SEQUENCE [LARGE SCALE GENOMIC DNA]</scope>
    <source>
        <strain evidence="5">NBRC 107715</strain>
    </source>
</reference>
<feature type="domain" description="Mut7-C RNAse" evidence="1">
    <location>
        <begin position="5"/>
        <end position="146"/>
    </location>
</feature>
<name>A0A512J2U0_9HYPH</name>
<dbReference type="PANTHER" id="PTHR39081">
    <property type="entry name" value="MUT7-C DOMAIN-CONTAINING PROTEIN"/>
    <property type="match status" value="1"/>
</dbReference>
<dbReference type="OrthoDB" id="9797655at2"/>
<dbReference type="Proteomes" id="UP000321960">
    <property type="component" value="Unassembled WGS sequence"/>
</dbReference>
<keyword evidence="5" id="KW-1185">Reference proteome</keyword>
<reference evidence="2 4" key="3">
    <citation type="submission" date="2019-07" db="EMBL/GenBank/DDBJ databases">
        <title>Whole genome shotgun sequence of Methylobacterium oxalidis NBRC 107715.</title>
        <authorList>
            <person name="Hosoyama A."/>
            <person name="Uohara A."/>
            <person name="Ohji S."/>
            <person name="Ichikawa N."/>
        </authorList>
    </citation>
    <scope>NUCLEOTIDE SEQUENCE [LARGE SCALE GENOMIC DNA]</scope>
    <source>
        <strain evidence="2 4">NBRC 107715</strain>
    </source>
</reference>
<dbReference type="Pfam" id="PF01927">
    <property type="entry name" value="Mut7-C"/>
    <property type="match status" value="1"/>
</dbReference>
<dbReference type="AlphaFoldDB" id="A0A512J2U0"/>
<proteinExistence type="predicted"/>
<evidence type="ECO:0000313" key="2">
    <source>
        <dbReference type="EMBL" id="GEP04282.1"/>
    </source>
</evidence>
<dbReference type="Proteomes" id="UP001156856">
    <property type="component" value="Unassembled WGS sequence"/>
</dbReference>
<dbReference type="RefSeq" id="WP_147025925.1">
    <property type="nucleotide sequence ID" value="NZ_BJZU01000043.1"/>
</dbReference>
<protein>
    <recommendedName>
        <fullName evidence="1">Mut7-C RNAse domain-containing protein</fullName>
    </recommendedName>
</protein>
<accession>A0A512J2U0</accession>
<gene>
    <name evidence="3" type="ORF">GCM10007888_55820</name>
    <name evidence="2" type="ORF">MOX02_23200</name>
</gene>
<dbReference type="EMBL" id="BJZU01000043">
    <property type="protein sequence ID" value="GEP04282.1"/>
    <property type="molecule type" value="Genomic_DNA"/>
</dbReference>
<reference evidence="3" key="4">
    <citation type="submission" date="2023-01" db="EMBL/GenBank/DDBJ databases">
        <title>Draft genome sequence of Methylobacterium oxalidis strain NBRC 107715.</title>
        <authorList>
            <person name="Sun Q."/>
            <person name="Mori K."/>
        </authorList>
    </citation>
    <scope>NUCLEOTIDE SEQUENCE</scope>
    <source>
        <strain evidence="3">NBRC 107715</strain>
    </source>
</reference>
<reference evidence="3" key="1">
    <citation type="journal article" date="2014" name="Int. J. Syst. Evol. Microbiol.">
        <title>Complete genome of a new Firmicutes species belonging to the dominant human colonic microbiota ('Ruminococcus bicirculans') reveals two chromosomes and a selective capacity to utilize plant glucans.</title>
        <authorList>
            <consortium name="NISC Comparative Sequencing Program"/>
            <person name="Wegmann U."/>
            <person name="Louis P."/>
            <person name="Goesmann A."/>
            <person name="Henrissat B."/>
            <person name="Duncan S.H."/>
            <person name="Flint H.J."/>
        </authorList>
    </citation>
    <scope>NUCLEOTIDE SEQUENCE</scope>
    <source>
        <strain evidence="3">NBRC 107715</strain>
    </source>
</reference>
<organism evidence="2 4">
    <name type="scientific">Methylobacterium oxalidis</name>
    <dbReference type="NCBI Taxonomy" id="944322"/>
    <lineage>
        <taxon>Bacteria</taxon>
        <taxon>Pseudomonadati</taxon>
        <taxon>Pseudomonadota</taxon>
        <taxon>Alphaproteobacteria</taxon>
        <taxon>Hyphomicrobiales</taxon>
        <taxon>Methylobacteriaceae</taxon>
        <taxon>Methylobacterium</taxon>
    </lineage>
</organism>
<evidence type="ECO:0000313" key="5">
    <source>
        <dbReference type="Proteomes" id="UP001156856"/>
    </source>
</evidence>
<dbReference type="PANTHER" id="PTHR39081:SF1">
    <property type="entry name" value="MUT7-C RNASE DOMAIN-CONTAINING PROTEIN"/>
    <property type="match status" value="1"/>
</dbReference>
<evidence type="ECO:0000259" key="1">
    <source>
        <dbReference type="Pfam" id="PF01927"/>
    </source>
</evidence>